<dbReference type="Pfam" id="PF26578">
    <property type="entry name" value="LLG1"/>
    <property type="match status" value="1"/>
</dbReference>
<dbReference type="PANTHER" id="PTHR31533">
    <property type="entry name" value="GPI-ANCHORED PROTEIN LLG1-RELATED-RELATED"/>
    <property type="match status" value="1"/>
</dbReference>
<evidence type="ECO:0000313" key="3">
    <source>
        <dbReference type="EMBL" id="PVH64587.1"/>
    </source>
</evidence>
<gene>
    <name evidence="3" type="ORF">PAHAL_2G307800</name>
</gene>
<dbReference type="Gramene" id="PVH64587">
    <property type="protein sequence ID" value="PVH64587"/>
    <property type="gene ID" value="PAHAL_2G307800"/>
</dbReference>
<dbReference type="InterPro" id="IPR058888">
    <property type="entry name" value="LLG1-like"/>
</dbReference>
<dbReference type="AlphaFoldDB" id="A0A2T8KQW0"/>
<evidence type="ECO:0000259" key="2">
    <source>
        <dbReference type="Pfam" id="PF26578"/>
    </source>
</evidence>
<dbReference type="EMBL" id="CM008047">
    <property type="protein sequence ID" value="PVH64587.1"/>
    <property type="molecule type" value="Genomic_DNA"/>
</dbReference>
<feature type="domain" description="GPI-anchored protein LLG1-like" evidence="2">
    <location>
        <begin position="157"/>
        <end position="233"/>
    </location>
</feature>
<dbReference type="PANTHER" id="PTHR31533:SF15">
    <property type="entry name" value="OS09G0297800 PROTEIN"/>
    <property type="match status" value="1"/>
</dbReference>
<dbReference type="Proteomes" id="UP000243499">
    <property type="component" value="Chromosome 2"/>
</dbReference>
<keyword evidence="1" id="KW-0472">Membrane</keyword>
<proteinExistence type="predicted"/>
<feature type="transmembrane region" description="Helical" evidence="1">
    <location>
        <begin position="250"/>
        <end position="271"/>
    </location>
</feature>
<organism evidence="3">
    <name type="scientific">Panicum hallii</name>
    <dbReference type="NCBI Taxonomy" id="206008"/>
    <lineage>
        <taxon>Eukaryota</taxon>
        <taxon>Viridiplantae</taxon>
        <taxon>Streptophyta</taxon>
        <taxon>Embryophyta</taxon>
        <taxon>Tracheophyta</taxon>
        <taxon>Spermatophyta</taxon>
        <taxon>Magnoliopsida</taxon>
        <taxon>Liliopsida</taxon>
        <taxon>Poales</taxon>
        <taxon>Poaceae</taxon>
        <taxon>PACMAD clade</taxon>
        <taxon>Panicoideae</taxon>
        <taxon>Panicodae</taxon>
        <taxon>Paniceae</taxon>
        <taxon>Panicinae</taxon>
        <taxon>Panicum</taxon>
        <taxon>Panicum sect. Panicum</taxon>
    </lineage>
</organism>
<sequence length="277" mass="29432">MQRLTPLEYRSIFTSISDRPRHLLFLKRSVPIWTRPARAGAKLLPRASASSSLRLPHARVGYPLLASSGPIATLPPLLPPSLSLPRTHRRRRRAIDPIGEEAWPAMGLRRGVALRVAVLAAAVGFATAGFISNDALLERGHDTTGRSLLQAKKDCPVSFEGANYTIITSRCKGPLYQPSLCCGALKDFACPYSTYINDVTTNCAATMFSYINLYGKYPPGLFANTCHEGDKGLSCPEDTPQVQPGQKASGAAAVAAPAAAVAVAVAAALAVSSIMSC</sequence>
<name>A0A2T8KQW0_9POAL</name>
<accession>A0A2T8KQW0</accession>
<feature type="transmembrane region" description="Helical" evidence="1">
    <location>
        <begin position="112"/>
        <end position="131"/>
    </location>
</feature>
<protein>
    <recommendedName>
        <fullName evidence="2">GPI-anchored protein LLG1-like domain-containing protein</fullName>
    </recommendedName>
</protein>
<reference evidence="3" key="1">
    <citation type="submission" date="2018-04" db="EMBL/GenBank/DDBJ databases">
        <title>WGS assembly of Panicum hallii.</title>
        <authorList>
            <person name="Lovell J."/>
            <person name="Jenkins J."/>
            <person name="Lowry D."/>
            <person name="Mamidi S."/>
            <person name="Sreedasyam A."/>
            <person name="Weng X."/>
            <person name="Barry K."/>
            <person name="Bonette J."/>
            <person name="Campitelli B."/>
            <person name="Daum C."/>
            <person name="Gordon S."/>
            <person name="Gould B."/>
            <person name="Lipzen A."/>
            <person name="Macqueen A."/>
            <person name="Palacio-Mejia J."/>
            <person name="Plott C."/>
            <person name="Shakirov E."/>
            <person name="Shu S."/>
            <person name="Yoshinaga Y."/>
            <person name="Zane M."/>
            <person name="Rokhsar D."/>
            <person name="Grimwood J."/>
            <person name="Schmutz J."/>
            <person name="Juenger T."/>
        </authorList>
    </citation>
    <scope>NUCLEOTIDE SEQUENCE [LARGE SCALE GENOMIC DNA]</scope>
    <source>
        <strain evidence="3">FIL2</strain>
    </source>
</reference>
<dbReference type="InterPro" id="IPR039307">
    <property type="entry name" value="LORELEI-like"/>
</dbReference>
<keyword evidence="1" id="KW-1133">Transmembrane helix</keyword>
<evidence type="ECO:0000256" key="1">
    <source>
        <dbReference type="SAM" id="Phobius"/>
    </source>
</evidence>
<keyword evidence="1" id="KW-0812">Transmembrane</keyword>